<sequence>MNSEMSWVGNERTYVDELNVCQVGRVSIGRFGGNSSSGQYKNEDGCLVWTGSDWELSIVLDAHKTADSANLIVKEFKHHRFILERILEKPVGVAIGALPETILTIFQHDDFRRRCQEVSGETACLIVVRKAKYVWWFSVGDCVLYLFHSELEALGEYKQNHRSFYEWIGEVNTFDTAVPCFSTGTKELRKGKTILLLTTDGLIECPNTNFFSSGEVAKRMKGCSIPEGVRQLLSEVKENGVRDNTTILSWEIDRSEYATMPSNS</sequence>
<evidence type="ECO:0000313" key="1">
    <source>
        <dbReference type="EMBL" id="KMM39480.1"/>
    </source>
</evidence>
<dbReference type="RefSeq" id="WP_048310651.1">
    <property type="nucleotide sequence ID" value="NZ_CP119526.1"/>
</dbReference>
<name>A0A0J6D2C3_9BACL</name>
<organism evidence="1 2">
    <name type="scientific">Guptibacillus hwajinpoensis</name>
    <dbReference type="NCBI Taxonomy" id="208199"/>
    <lineage>
        <taxon>Bacteria</taxon>
        <taxon>Bacillati</taxon>
        <taxon>Bacillota</taxon>
        <taxon>Bacilli</taxon>
        <taxon>Bacillales</taxon>
        <taxon>Guptibacillaceae</taxon>
        <taxon>Guptibacillus</taxon>
    </lineage>
</organism>
<accession>A0A0J6D2C3</accession>
<dbReference type="EMBL" id="LELK01000001">
    <property type="protein sequence ID" value="KMM39480.1"/>
    <property type="molecule type" value="Genomic_DNA"/>
</dbReference>
<reference evidence="1" key="1">
    <citation type="submission" date="2015-06" db="EMBL/GenBank/DDBJ databases">
        <authorList>
            <person name="Liu B."/>
            <person name="Wang J."/>
            <person name="Zhu Y."/>
            <person name="Liu G."/>
            <person name="Chen Q."/>
            <person name="Zheng C."/>
            <person name="Che J."/>
            <person name="Ge C."/>
            <person name="Shi H."/>
            <person name="Pan Z."/>
            <person name="Liu X."/>
        </authorList>
    </citation>
    <scope>NUCLEOTIDE SEQUENCE [LARGE SCALE GENOMIC DNA]</scope>
    <source>
        <strain evidence="1">DSM 16346</strain>
    </source>
</reference>
<gene>
    <name evidence="1" type="ORF">AB986_09890</name>
</gene>
<dbReference type="STRING" id="157733.AB986_09890"/>
<dbReference type="OrthoDB" id="7944398at2"/>
<dbReference type="AlphaFoldDB" id="A0A0J6D2C3"/>
<keyword evidence="2" id="KW-1185">Reference proteome</keyword>
<dbReference type="Gene3D" id="3.60.40.10">
    <property type="entry name" value="PPM-type phosphatase domain"/>
    <property type="match status" value="1"/>
</dbReference>
<dbReference type="PATRIC" id="fig|157733.3.peg.4286"/>
<protein>
    <submittedName>
        <fullName evidence="1">Protein phosphatase</fullName>
    </submittedName>
</protein>
<proteinExistence type="predicted"/>
<dbReference type="SUPFAM" id="SSF81606">
    <property type="entry name" value="PP2C-like"/>
    <property type="match status" value="1"/>
</dbReference>
<dbReference type="InterPro" id="IPR036457">
    <property type="entry name" value="PPM-type-like_dom_sf"/>
</dbReference>
<dbReference type="Proteomes" id="UP000035996">
    <property type="component" value="Unassembled WGS sequence"/>
</dbReference>
<evidence type="ECO:0000313" key="2">
    <source>
        <dbReference type="Proteomes" id="UP000035996"/>
    </source>
</evidence>
<comment type="caution">
    <text evidence="1">The sequence shown here is derived from an EMBL/GenBank/DDBJ whole genome shotgun (WGS) entry which is preliminary data.</text>
</comment>